<evidence type="ECO:0000259" key="3">
    <source>
        <dbReference type="Pfam" id="PF20737"/>
    </source>
</evidence>
<dbReference type="Pfam" id="PF20736">
    <property type="entry name" value="Glyco_hydro127M"/>
    <property type="match status" value="1"/>
</dbReference>
<evidence type="ECO:0000313" key="4">
    <source>
        <dbReference type="EMBL" id="ACV59911.1"/>
    </source>
</evidence>
<dbReference type="eggNOG" id="COG3533">
    <property type="taxonomic scope" value="Bacteria"/>
</dbReference>
<reference evidence="5" key="1">
    <citation type="submission" date="2009-09" db="EMBL/GenBank/DDBJ databases">
        <title>The complete chromosome of Alicyclobacillus acidocaldarius subsp. acidocaldarius DSM 446.</title>
        <authorList>
            <consortium name="US DOE Joint Genome Institute (JGI-PGF)"/>
            <person name="Lucas S."/>
            <person name="Copeland A."/>
            <person name="Lapidus A."/>
            <person name="Glavina del Rio T."/>
            <person name="Dalin E."/>
            <person name="Tice H."/>
            <person name="Bruce D."/>
            <person name="Goodwin L."/>
            <person name="Pitluck S."/>
            <person name="Kyrpides N."/>
            <person name="Mavromatis K."/>
            <person name="Ivanova N."/>
            <person name="Ovchinnikova G."/>
            <person name="Chertkov O."/>
            <person name="Sims D."/>
            <person name="Brettin T."/>
            <person name="Detter J.C."/>
            <person name="Han C."/>
            <person name="Larimer F."/>
            <person name="Land M."/>
            <person name="Hauser L."/>
            <person name="Markowitz V."/>
            <person name="Cheng J.-F."/>
            <person name="Hugenholtz P."/>
            <person name="Woyke T."/>
            <person name="Wu D."/>
            <person name="Pukall R."/>
            <person name="Klenk H.-P."/>
            <person name="Eisen J.A."/>
        </authorList>
    </citation>
    <scope>NUCLEOTIDE SEQUENCE [LARGE SCALE GENOMIC DNA]</scope>
    <source>
        <strain evidence="5">ATCC 27009 / DSM 446 / BCRC 14685 / JCM 5260 / KCTC 1825 / NBRC 15652 / NCIMB 11725 / NRRL B-14509 / 104-IA</strain>
    </source>
</reference>
<name>C8WV74_ALIAD</name>
<evidence type="ECO:0000259" key="2">
    <source>
        <dbReference type="Pfam" id="PF20736"/>
    </source>
</evidence>
<dbReference type="Gene3D" id="1.50.10.20">
    <property type="match status" value="1"/>
</dbReference>
<dbReference type="STRING" id="521098.Aaci_2907"/>
<accession>C8WV74</accession>
<keyword evidence="5" id="KW-1185">Reference proteome</keyword>
<gene>
    <name evidence="4" type="ordered locus">Aaci_2907</name>
</gene>
<organism evidence="4 5">
    <name type="scientific">Alicyclobacillus acidocaldarius subsp. acidocaldarius (strain ATCC 27009 / DSM 446 / BCRC 14685 / JCM 5260 / KCTC 1825 / NBRC 15652 / NCIMB 11725 / NRRL B-14509 / 104-IA)</name>
    <name type="common">Bacillus acidocaldarius</name>
    <dbReference type="NCBI Taxonomy" id="521098"/>
    <lineage>
        <taxon>Bacteria</taxon>
        <taxon>Bacillati</taxon>
        <taxon>Bacillota</taxon>
        <taxon>Bacilli</taxon>
        <taxon>Bacillales</taxon>
        <taxon>Alicyclobacillaceae</taxon>
        <taxon>Alicyclobacillus</taxon>
    </lineage>
</organism>
<dbReference type="KEGG" id="aac:Aaci_2907"/>
<dbReference type="PANTHER" id="PTHR43465">
    <property type="entry name" value="DUF1680 DOMAIN PROTEIN (AFU_ORTHOLOGUE AFUA_1G08910)"/>
    <property type="match status" value="1"/>
</dbReference>
<dbReference type="SUPFAM" id="SSF48208">
    <property type="entry name" value="Six-hairpin glycosidases"/>
    <property type="match status" value="1"/>
</dbReference>
<dbReference type="GO" id="GO:0005975">
    <property type="term" value="P:carbohydrate metabolic process"/>
    <property type="evidence" value="ECO:0007669"/>
    <property type="project" value="InterPro"/>
</dbReference>
<feature type="domain" description="Non-reducing end beta-L-arabinofuranosidase-like GH127 C-terminal" evidence="3">
    <location>
        <begin position="542"/>
        <end position="657"/>
    </location>
</feature>
<dbReference type="Pfam" id="PF07944">
    <property type="entry name" value="Beta-AFase-like_GH127_cat"/>
    <property type="match status" value="1"/>
</dbReference>
<dbReference type="InterPro" id="IPR049049">
    <property type="entry name" value="Beta-AFase-like_GH127_C"/>
</dbReference>
<evidence type="ECO:0000313" key="5">
    <source>
        <dbReference type="Proteomes" id="UP000001917"/>
    </source>
</evidence>
<dbReference type="RefSeq" id="WP_012812111.1">
    <property type="nucleotide sequence ID" value="NC_013205.1"/>
</dbReference>
<dbReference type="InterPro" id="IPR049046">
    <property type="entry name" value="Beta-AFase-like_GH127_middle"/>
</dbReference>
<sequence>MPPEPSKPRPHLSVQLHSPFWSRYQQLVRETVLPYQYEILNDRVPGVGLTGAIRNFRIAAGLETGEFTGMPFQDSDVAKWLEAVGHALKTKRDPELERMADDVIDLVVAAQQPDGYLNTYFTIQEPGKRFTNLMDCHELYCAGHMMEAAVSYYEATGKRKLLDAMCRFADLIADTFGPGEGQIHGYDGHQEIELALVKLYGVTGEKRYLDLARYFLDARGTEPNFFLEEWERRGRKSFWWPWMKEPDLAYHQAHKPVREQDVAVGHAVRAMYMYTAMADVARLTGDETLARACERLWEDVTRRQMYIIGAVGSTHQGEAFTFDYDLPNETAYAETCASVGLIFFAKRMLELAPRSEYADVMERALYNTVIGSMAQDGKHYCYVNPLEVWPRANEENPDRRHVRPTRQAWFGCACCPPNVARLLMSLGDYVYSWHEAHRTLYVHLHIGSSVEWDLDGSRAQVALASSLPWRGEMSLRMSVSHGPRRFAIAVRIPGWCAGKPSVRVNGQPLARSEVCMENGYAVIEREFANGDEVALEFPMEARWVVGHPELRAVSGMVAIERGPLVYCVEEADHGPNLAALSVDLGAPIAEVPCRIAGVDAVALECDAYRRDDAAFRDGALYQPATEEARREHKVRLRAIPYFLWGNRGQGEMRVWLRWR</sequence>
<dbReference type="InterPro" id="IPR049174">
    <property type="entry name" value="Beta-AFase-like"/>
</dbReference>
<dbReference type="Pfam" id="PF20737">
    <property type="entry name" value="Glyco_hydro127C"/>
    <property type="match status" value="1"/>
</dbReference>
<dbReference type="InterPro" id="IPR012878">
    <property type="entry name" value="Beta-AFase-like_GH127_cat"/>
</dbReference>
<dbReference type="PANTHER" id="PTHR43465:SF2">
    <property type="entry name" value="DUF1680 DOMAIN PROTEIN (AFU_ORTHOLOGUE AFUA_1G08910)"/>
    <property type="match status" value="1"/>
</dbReference>
<proteinExistence type="predicted"/>
<dbReference type="EMBL" id="CP001727">
    <property type="protein sequence ID" value="ACV59911.1"/>
    <property type="molecule type" value="Genomic_DNA"/>
</dbReference>
<feature type="domain" description="Non-reducing end beta-L-arabinofuranosidase-like GH127 catalytic" evidence="1">
    <location>
        <begin position="13"/>
        <end position="427"/>
    </location>
</feature>
<evidence type="ECO:0008006" key="6">
    <source>
        <dbReference type="Google" id="ProtNLM"/>
    </source>
</evidence>
<dbReference type="InterPro" id="IPR008928">
    <property type="entry name" value="6-hairpin_glycosidase_sf"/>
</dbReference>
<evidence type="ECO:0000259" key="1">
    <source>
        <dbReference type="Pfam" id="PF07944"/>
    </source>
</evidence>
<dbReference type="Proteomes" id="UP000001917">
    <property type="component" value="Chromosome"/>
</dbReference>
<dbReference type="AlphaFoldDB" id="C8WV74"/>
<protein>
    <recommendedName>
        <fullName evidence="6">Glycoside hydrolase family 127 protein</fullName>
    </recommendedName>
</protein>
<reference evidence="4 5" key="2">
    <citation type="journal article" date="2010" name="Stand. Genomic Sci.">
        <title>Complete genome sequence of Alicyclobacillus acidocaldarius type strain (104-IA).</title>
        <authorList>
            <person name="Mavromatis K."/>
            <person name="Sikorski J."/>
            <person name="Lapidus A."/>
            <person name="Glavina Del Rio T."/>
            <person name="Copeland A."/>
            <person name="Tice H."/>
            <person name="Cheng J.F."/>
            <person name="Lucas S."/>
            <person name="Chen F."/>
            <person name="Nolan M."/>
            <person name="Bruce D."/>
            <person name="Goodwin L."/>
            <person name="Pitluck S."/>
            <person name="Ivanova N."/>
            <person name="Ovchinnikova G."/>
            <person name="Pati A."/>
            <person name="Chen A."/>
            <person name="Palaniappan K."/>
            <person name="Land M."/>
            <person name="Hauser L."/>
            <person name="Chang Y.J."/>
            <person name="Jeffries C.D."/>
            <person name="Chain P."/>
            <person name="Meincke L."/>
            <person name="Sims D."/>
            <person name="Chertkov O."/>
            <person name="Han C."/>
            <person name="Brettin T."/>
            <person name="Detter J.C."/>
            <person name="Wahrenburg C."/>
            <person name="Rohde M."/>
            <person name="Pukall R."/>
            <person name="Goker M."/>
            <person name="Bristow J."/>
            <person name="Eisen J.A."/>
            <person name="Markowitz V."/>
            <person name="Hugenholtz P."/>
            <person name="Klenk H.P."/>
            <person name="Kyrpides N.C."/>
        </authorList>
    </citation>
    <scope>NUCLEOTIDE SEQUENCE [LARGE SCALE GENOMIC DNA]</scope>
    <source>
        <strain evidence="5">ATCC 27009 / DSM 446 / BCRC 14685 / JCM 5260 / KCTC 1825 / NBRC 15652 / NCIMB 11725 / NRRL B-14509 / 104-IA</strain>
    </source>
</reference>
<feature type="domain" description="Non-reducing end beta-L-arabinofuranosidase-like GH127 middle" evidence="2">
    <location>
        <begin position="439"/>
        <end position="539"/>
    </location>
</feature>
<dbReference type="HOGENOM" id="CLU_013148_1_0_9"/>